<dbReference type="GO" id="GO:0051131">
    <property type="term" value="P:chaperone-mediated protein complex assembly"/>
    <property type="evidence" value="ECO:0007669"/>
    <property type="project" value="TreeGrafter"/>
</dbReference>
<evidence type="ECO:0000256" key="3">
    <source>
        <dbReference type="SAM" id="Coils"/>
    </source>
</evidence>
<dbReference type="GO" id="GO:0051087">
    <property type="term" value="F:protein-folding chaperone binding"/>
    <property type="evidence" value="ECO:0007669"/>
    <property type="project" value="TreeGrafter"/>
</dbReference>
<comment type="caution">
    <text evidence="4">The sequence shown here is derived from an EMBL/GenBank/DDBJ whole genome shotgun (WGS) entry which is preliminary data.</text>
</comment>
<dbReference type="Proteomes" id="UP000217199">
    <property type="component" value="Unassembled WGS sequence"/>
</dbReference>
<dbReference type="InterPro" id="IPR002777">
    <property type="entry name" value="PFD_beta-like"/>
</dbReference>
<dbReference type="InterPro" id="IPR009053">
    <property type="entry name" value="Prefoldin"/>
</dbReference>
<comment type="similarity">
    <text evidence="1">Belongs to the prefoldin subunit beta family.</text>
</comment>
<dbReference type="Gene3D" id="1.10.287.370">
    <property type="match status" value="1"/>
</dbReference>
<reference evidence="4 5" key="1">
    <citation type="journal article" date="2017" name="Mol. Ecol.">
        <title>Comparative and population genomic landscape of Phellinus noxius: A hypervariable fungus causing root rot in trees.</title>
        <authorList>
            <person name="Chung C.L."/>
            <person name="Lee T.J."/>
            <person name="Akiba M."/>
            <person name="Lee H.H."/>
            <person name="Kuo T.H."/>
            <person name="Liu D."/>
            <person name="Ke H.M."/>
            <person name="Yokoi T."/>
            <person name="Roa M.B."/>
            <person name="Lu M.J."/>
            <person name="Chang Y.Y."/>
            <person name="Ann P.J."/>
            <person name="Tsai J.N."/>
            <person name="Chen C.Y."/>
            <person name="Tzean S.S."/>
            <person name="Ota Y."/>
            <person name="Hattori T."/>
            <person name="Sahashi N."/>
            <person name="Liou R.F."/>
            <person name="Kikuchi T."/>
            <person name="Tsai I.J."/>
        </authorList>
    </citation>
    <scope>NUCLEOTIDE SEQUENCE [LARGE SCALE GENOMIC DNA]</scope>
    <source>
        <strain evidence="4 5">FFPRI411160</strain>
    </source>
</reference>
<evidence type="ECO:0000313" key="4">
    <source>
        <dbReference type="EMBL" id="PAV21605.1"/>
    </source>
</evidence>
<dbReference type="PANTHER" id="PTHR21431">
    <property type="entry name" value="PREFOLDIN SUBUNIT 6"/>
    <property type="match status" value="1"/>
</dbReference>
<evidence type="ECO:0000313" key="5">
    <source>
        <dbReference type="Proteomes" id="UP000217199"/>
    </source>
</evidence>
<dbReference type="PANTHER" id="PTHR21431:SF0">
    <property type="entry name" value="PREFOLDIN SUBUNIT 6"/>
    <property type="match status" value="1"/>
</dbReference>
<dbReference type="FunCoup" id="A0A286UQ46">
    <property type="interactions" value="453"/>
</dbReference>
<sequence length="130" mass="14672">MSLEARLQTLTSAYQKLQLSLSTSIEAHQRLEAQQQETNTVKLEFKSLKPENVVYKLIGPVLIQQDQGEAKANVEKRLEFISNELKRADAQIKEVSEQIEKKRMEIVEIQTAHQAALQSQGANSPSVQVK</sequence>
<dbReference type="AlphaFoldDB" id="A0A286UQ46"/>
<dbReference type="SUPFAM" id="SSF46579">
    <property type="entry name" value="Prefoldin"/>
    <property type="match status" value="1"/>
</dbReference>
<keyword evidence="5" id="KW-1185">Reference proteome</keyword>
<feature type="coiled-coil region" evidence="3">
    <location>
        <begin position="71"/>
        <end position="112"/>
    </location>
</feature>
<keyword evidence="3" id="KW-0175">Coiled coil</keyword>
<dbReference type="OrthoDB" id="248120at2759"/>
<dbReference type="STRING" id="2282107.A0A286UQ46"/>
<dbReference type="EMBL" id="NBII01000002">
    <property type="protein sequence ID" value="PAV21605.1"/>
    <property type="molecule type" value="Genomic_DNA"/>
</dbReference>
<organism evidence="4 5">
    <name type="scientific">Pyrrhoderma noxium</name>
    <dbReference type="NCBI Taxonomy" id="2282107"/>
    <lineage>
        <taxon>Eukaryota</taxon>
        <taxon>Fungi</taxon>
        <taxon>Dikarya</taxon>
        <taxon>Basidiomycota</taxon>
        <taxon>Agaricomycotina</taxon>
        <taxon>Agaricomycetes</taxon>
        <taxon>Hymenochaetales</taxon>
        <taxon>Hymenochaetaceae</taxon>
        <taxon>Pyrrhoderma</taxon>
    </lineage>
</organism>
<dbReference type="GO" id="GO:0016272">
    <property type="term" value="C:prefoldin complex"/>
    <property type="evidence" value="ECO:0007669"/>
    <property type="project" value="InterPro"/>
</dbReference>
<dbReference type="GO" id="GO:0051082">
    <property type="term" value="F:unfolded protein binding"/>
    <property type="evidence" value="ECO:0007669"/>
    <property type="project" value="InterPro"/>
</dbReference>
<dbReference type="CDD" id="cd23161">
    <property type="entry name" value="Prefoldin_6"/>
    <property type="match status" value="1"/>
</dbReference>
<gene>
    <name evidence="4" type="ORF">PNOK_0156200</name>
</gene>
<dbReference type="FunFam" id="1.10.287.370:FF:000003">
    <property type="entry name" value="Prefoldin subunit 6"/>
    <property type="match status" value="1"/>
</dbReference>
<accession>A0A286UQ46</accession>
<protein>
    <submittedName>
        <fullName evidence="4">Prefoldin subunit 6</fullName>
    </submittedName>
</protein>
<keyword evidence="2" id="KW-0143">Chaperone</keyword>
<name>A0A286UQ46_9AGAM</name>
<proteinExistence type="inferred from homology"/>
<evidence type="ECO:0000256" key="1">
    <source>
        <dbReference type="ARBA" id="ARBA00008045"/>
    </source>
</evidence>
<dbReference type="GO" id="GO:0005737">
    <property type="term" value="C:cytoplasm"/>
    <property type="evidence" value="ECO:0007669"/>
    <property type="project" value="TreeGrafter"/>
</dbReference>
<dbReference type="GO" id="GO:0006457">
    <property type="term" value="P:protein folding"/>
    <property type="evidence" value="ECO:0007669"/>
    <property type="project" value="InterPro"/>
</dbReference>
<dbReference type="Pfam" id="PF01920">
    <property type="entry name" value="Prefoldin_2"/>
    <property type="match status" value="1"/>
</dbReference>
<evidence type="ECO:0000256" key="2">
    <source>
        <dbReference type="ARBA" id="ARBA00023186"/>
    </source>
</evidence>
<dbReference type="InParanoid" id="A0A286UQ46"/>